<evidence type="ECO:0000256" key="7">
    <source>
        <dbReference type="ARBA" id="ARBA00023014"/>
    </source>
</evidence>
<dbReference type="PROSITE" id="PS51026">
    <property type="entry name" value="NIFH_FRXC_3"/>
    <property type="match status" value="1"/>
</dbReference>
<keyword evidence="7" id="KW-0411">Iron-sulfur</keyword>
<accession>A0A7C3UIV0</accession>
<comment type="cofactor">
    <cofactor evidence="1">
        <name>[4Fe-4S] cluster</name>
        <dbReference type="ChEBI" id="CHEBI:49883"/>
    </cofactor>
</comment>
<comment type="similarity">
    <text evidence="2">Belongs to the NifH/BchL/ChlL family.</text>
</comment>
<dbReference type="GO" id="GO:0005524">
    <property type="term" value="F:ATP binding"/>
    <property type="evidence" value="ECO:0007669"/>
    <property type="project" value="UniProtKB-KW"/>
</dbReference>
<evidence type="ECO:0000256" key="3">
    <source>
        <dbReference type="ARBA" id="ARBA00022723"/>
    </source>
</evidence>
<dbReference type="Gene3D" id="3.40.50.300">
    <property type="entry name" value="P-loop containing nucleotide triphosphate hydrolases"/>
    <property type="match status" value="1"/>
</dbReference>
<dbReference type="PANTHER" id="PTHR42864">
    <property type="entry name" value="LIGHT-INDEPENDENT PROTOCHLOROPHYLLIDE REDUCTASE IRON-SULFUR ATP-BINDING PROTEIN"/>
    <property type="match status" value="1"/>
</dbReference>
<name>A0A7C3UIV0_9EURY</name>
<keyword evidence="4" id="KW-0547">Nucleotide-binding</keyword>
<dbReference type="PROSITE" id="PS00746">
    <property type="entry name" value="NIFH_FRXC_1"/>
    <property type="match status" value="1"/>
</dbReference>
<dbReference type="PRINTS" id="PR00091">
    <property type="entry name" value="NITROGNASEII"/>
</dbReference>
<dbReference type="CDD" id="cd02040">
    <property type="entry name" value="NifH"/>
    <property type="match status" value="1"/>
</dbReference>
<keyword evidence="5" id="KW-0067">ATP-binding</keyword>
<dbReference type="Pfam" id="PF00142">
    <property type="entry name" value="Fer4_NifH"/>
    <property type="match status" value="1"/>
</dbReference>
<dbReference type="GO" id="GO:0051536">
    <property type="term" value="F:iron-sulfur cluster binding"/>
    <property type="evidence" value="ECO:0007669"/>
    <property type="project" value="UniProtKB-KW"/>
</dbReference>
<dbReference type="InterPro" id="IPR027417">
    <property type="entry name" value="P-loop_NTPase"/>
</dbReference>
<reference evidence="8" key="1">
    <citation type="journal article" date="2020" name="mSystems">
        <title>Genome- and Community-Level Interaction Insights into Carbon Utilization and Element Cycling Functions of Hydrothermarchaeota in Hydrothermal Sediment.</title>
        <authorList>
            <person name="Zhou Z."/>
            <person name="Liu Y."/>
            <person name="Xu W."/>
            <person name="Pan J."/>
            <person name="Luo Z.H."/>
            <person name="Li M."/>
        </authorList>
    </citation>
    <scope>NUCLEOTIDE SEQUENCE [LARGE SCALE GENOMIC DNA]</scope>
    <source>
        <strain evidence="9">SpSt-62</strain>
        <strain evidence="8">SpSt-97</strain>
    </source>
</reference>
<dbReference type="GO" id="GO:0016491">
    <property type="term" value="F:oxidoreductase activity"/>
    <property type="evidence" value="ECO:0007669"/>
    <property type="project" value="InterPro"/>
</dbReference>
<protein>
    <submittedName>
        <fullName evidence="8">Nitrogenase iron protein</fullName>
    </submittedName>
</protein>
<comment type="caution">
    <text evidence="8">The sequence shown here is derived from an EMBL/GenBank/DDBJ whole genome shotgun (WGS) entry which is preliminary data.</text>
</comment>
<evidence type="ECO:0000256" key="5">
    <source>
        <dbReference type="ARBA" id="ARBA00022840"/>
    </source>
</evidence>
<dbReference type="InterPro" id="IPR030655">
    <property type="entry name" value="NifH/chlL_CS"/>
</dbReference>
<evidence type="ECO:0000256" key="1">
    <source>
        <dbReference type="ARBA" id="ARBA00001966"/>
    </source>
</evidence>
<dbReference type="GO" id="GO:0046872">
    <property type="term" value="F:metal ion binding"/>
    <property type="evidence" value="ECO:0007669"/>
    <property type="project" value="UniProtKB-KW"/>
</dbReference>
<evidence type="ECO:0000256" key="6">
    <source>
        <dbReference type="ARBA" id="ARBA00023004"/>
    </source>
</evidence>
<evidence type="ECO:0000313" key="9">
    <source>
        <dbReference type="EMBL" id="HGU59553.1"/>
    </source>
</evidence>
<dbReference type="PANTHER" id="PTHR42864:SF2">
    <property type="entry name" value="LIGHT-INDEPENDENT PROTOCHLOROPHYLLIDE REDUCTASE IRON-SULFUR ATP-BINDING PROTEIN"/>
    <property type="match status" value="1"/>
</dbReference>
<dbReference type="EMBL" id="DTPI01000031">
    <property type="protein sequence ID" value="HGE66587.1"/>
    <property type="molecule type" value="Genomic_DNA"/>
</dbReference>
<evidence type="ECO:0000256" key="4">
    <source>
        <dbReference type="ARBA" id="ARBA00022741"/>
    </source>
</evidence>
<dbReference type="SUPFAM" id="SSF52540">
    <property type="entry name" value="P-loop containing nucleoside triphosphate hydrolases"/>
    <property type="match status" value="1"/>
</dbReference>
<dbReference type="EMBL" id="DTAK01000038">
    <property type="protein sequence ID" value="HGU59553.1"/>
    <property type="molecule type" value="Genomic_DNA"/>
</dbReference>
<organism evidence="8">
    <name type="scientific">Geoglobus ahangari</name>
    <dbReference type="NCBI Taxonomy" id="113653"/>
    <lineage>
        <taxon>Archaea</taxon>
        <taxon>Methanobacteriati</taxon>
        <taxon>Methanobacteriota</taxon>
        <taxon>Archaeoglobi</taxon>
        <taxon>Archaeoglobales</taxon>
        <taxon>Archaeoglobaceae</taxon>
        <taxon>Geoglobus</taxon>
    </lineage>
</organism>
<proteinExistence type="inferred from homology"/>
<gene>
    <name evidence="9" type="ORF">ENT89_05200</name>
    <name evidence="8" type="ORF">ENX77_05660</name>
</gene>
<dbReference type="AlphaFoldDB" id="A0A7C3UIV0"/>
<dbReference type="InterPro" id="IPR000392">
    <property type="entry name" value="NifH/frxC"/>
</dbReference>
<evidence type="ECO:0000256" key="2">
    <source>
        <dbReference type="ARBA" id="ARBA00005504"/>
    </source>
</evidence>
<keyword evidence="3" id="KW-0479">Metal-binding</keyword>
<keyword evidence="6" id="KW-0408">Iron</keyword>
<evidence type="ECO:0000313" key="8">
    <source>
        <dbReference type="EMBL" id="HGE66587.1"/>
    </source>
</evidence>
<sequence>MRQIAIYGKGGIGKSTIASNVAAALSEMGKKVLLIGCDPKRDSTINLVKRQLKPLLEVIMEEENVKFEEVVHEGFNGVLCVEIGGPEPGIGCAGRGLLLAFRTLEELGVFDLKLDMIIYDVPGDVVCGGFAVPMRRGFAREVYIVTSGEYLSLFAANNICKAIKRVGARLGGIICNSREVEREREIVEEFAKRIGSKLIGFIPRSRDVHLSELNGKTVIEFFPKSETAKIFRKLAENIWKNRDLEIPRVLTLNELKELR</sequence>
<dbReference type="PIRSF" id="PIRSF000363">
    <property type="entry name" value="Nitrogenase_iron"/>
    <property type="match status" value="1"/>
</dbReference>